<evidence type="ECO:0000313" key="3">
    <source>
        <dbReference type="EMBL" id="MBB1254647.1"/>
    </source>
</evidence>
<keyword evidence="1" id="KW-0732">Signal</keyword>
<evidence type="ECO:0000313" key="4">
    <source>
        <dbReference type="Proteomes" id="UP000525686"/>
    </source>
</evidence>
<dbReference type="NCBIfam" id="NF033679">
    <property type="entry name" value="DNRLRE_dom"/>
    <property type="match status" value="1"/>
</dbReference>
<dbReference type="RefSeq" id="WP_181354623.1">
    <property type="nucleotide sequence ID" value="NZ_JABJWZ010000127.1"/>
</dbReference>
<feature type="compositionally biased region" description="Basic and acidic residues" evidence="2">
    <location>
        <begin position="266"/>
        <end position="281"/>
    </location>
</feature>
<comment type="caution">
    <text evidence="3">The sequence shown here is derived from an EMBL/GenBank/DDBJ whole genome shotgun (WGS) entry which is preliminary data.</text>
</comment>
<proteinExistence type="predicted"/>
<feature type="region of interest" description="Disordered" evidence="2">
    <location>
        <begin position="48"/>
        <end position="74"/>
    </location>
</feature>
<feature type="region of interest" description="Disordered" evidence="2">
    <location>
        <begin position="254"/>
        <end position="306"/>
    </location>
</feature>
<sequence length="1042" mass="110463">MSTSAHRLRRAAGIRRPAAVALAAALGAALLGGPVGVAGAVGAPADRLPGTTDASDAPEGDDSTAAARDAASREAARSGKRVEVLALRSETAAVFANPSGTFTEERHAVPQRVRRNGRLLDVDTHLVAGRDGLAPRATAVGMRFSTGGDGPLAVIRRDGRSIEFSWPDPLPAPEVQDNTATYPEVLPGVDLKLSAGPDGFAQLLVVKSAKAAAHPRLRRVSIGMRTNGVSTDVDRHGNITAVDHAGQEVFHAPTPRMWDSSGAAGTERHATAAPADRDRGRGRGRSAAAGSEFAPPPGARESAMPVTLTDDTLSLVPDRSLLTGKDTAYPVYIDPYVTGSRAAWTLAYKRYPNTAYFNGSGWGSGTTTEARVGYEGETNHLGRSFFRMDSRNLWNTDKQIIKSTFRIKNTYSWSCNKRPVQLWQTGAISSSTTWNNQPTWSSKLDEVNDANGWSGSCPAGNIAFDATAAAKRAASGKQNNITFGLRAANESDTFAWKKFDARSAVLSTEYNTPPKAPSALDTTPSTLVGGSCTPASGQHVTLGNTDVWLNAKITDPDGGTVKARFHLWATGKRHTEPGLLFDQSVSVTSGSIARVKVPRALLAQYEDVSGGRFSWKAQAFDDRANSDWTPALGEPGCLFGFSAQRPSNPPAVTSPQYPDGSDGWPNETGTARTAGTFTLAPGGATGVERYEYWTDWDQKVRAVDAGPGGTATIQLTPMSTGPHRLFVRSLNAGGNRSDLTAYLFYADSPEAPDQPGDLNGDGNADLYGIRGNGELRLYAGRGDGTLGPADQVAPTGFAGSLITHRGDWTGDGFEDLIEHRRVEGETRDALVVHPNDGRGHLGEDRFELKVYEDEHRQWQGADQILAIGDVDGPLDTDGDGTADVPGHPDLLVRKGGQLWLYFGAPSGYLDEHLEQPPVLIGNSGWSDYDLAAPGDVTGNGRVDLLARNRVNGNLYLYEGTGDRGEGLAVYGSRTHVAGGWSPTERPLLASGGDADNDGVPDLWATTADTGAGLVFHPALRRESIGAPKGVGTTGWQSFRALS</sequence>
<dbReference type="InterPro" id="IPR013517">
    <property type="entry name" value="FG-GAP"/>
</dbReference>
<name>A0A7W3WLS4_9ACTN</name>
<evidence type="ECO:0000256" key="2">
    <source>
        <dbReference type="SAM" id="MobiDB-lite"/>
    </source>
</evidence>
<dbReference type="AlphaFoldDB" id="A0A7W3WLS4"/>
<reference evidence="4" key="1">
    <citation type="submission" date="2020-05" db="EMBL/GenBank/DDBJ databases">
        <title>Classification of alakaliphilic streptomycetes isolated from an alkaline soil next to Lonar Crater, India and a proposal for the recognition of Streptomyces alkaliterrae sp. nov.</title>
        <authorList>
            <person name="Golinska P."/>
        </authorList>
    </citation>
    <scope>NUCLEOTIDE SEQUENCE [LARGE SCALE GENOMIC DNA]</scope>
    <source>
        <strain evidence="4">OF3</strain>
    </source>
</reference>
<gene>
    <name evidence="3" type="ORF">H3146_14935</name>
</gene>
<dbReference type="SUPFAM" id="SSF69318">
    <property type="entry name" value="Integrin alpha N-terminal domain"/>
    <property type="match status" value="2"/>
</dbReference>
<protein>
    <submittedName>
        <fullName evidence="3">VCBS repeat-containing protein</fullName>
    </submittedName>
</protein>
<evidence type="ECO:0000256" key="1">
    <source>
        <dbReference type="ARBA" id="ARBA00022729"/>
    </source>
</evidence>
<dbReference type="InterPro" id="IPR028994">
    <property type="entry name" value="Integrin_alpha_N"/>
</dbReference>
<accession>A0A7W3WLS4</accession>
<organism evidence="3 4">
    <name type="scientific">Streptomyces alkaliterrae</name>
    <dbReference type="NCBI Taxonomy" id="2213162"/>
    <lineage>
        <taxon>Bacteria</taxon>
        <taxon>Bacillati</taxon>
        <taxon>Actinomycetota</taxon>
        <taxon>Actinomycetes</taxon>
        <taxon>Kitasatosporales</taxon>
        <taxon>Streptomycetaceae</taxon>
        <taxon>Streptomyces</taxon>
    </lineage>
</organism>
<dbReference type="Pfam" id="PF13517">
    <property type="entry name" value="FG-GAP_3"/>
    <property type="match status" value="1"/>
</dbReference>
<dbReference type="Proteomes" id="UP000525686">
    <property type="component" value="Unassembled WGS sequence"/>
</dbReference>
<dbReference type="EMBL" id="JABJWZ010000127">
    <property type="protein sequence ID" value="MBB1254647.1"/>
    <property type="molecule type" value="Genomic_DNA"/>
</dbReference>